<sequence>MALQAIRSLLLAMPEAVSYPDMRAFIDRSVAPSSLPCWDYAPLACAAVGAPPTAALPAAAAIFAQLAAIHLVDDLLDEDPRGLHHPIGVGRAANLALGFSAASHRALAEAELPAGVEAELQGRLAVMAMATAKAQAEDLASCADEEAYWRIVDMKTPPLFGCALALGARCGGATRELADAIAELGLPLGRLIQIGDDLGDALATPASPDWSRPRNNLVLHYALTAPHPQRERFADLVEASSDPEALREAQALVFACGAASYCVYRMLEARADAQRRIDALALADASPLTQLLERLCAPVRGLLRQSGADPDEAIAAFEARARRP</sequence>
<dbReference type="SUPFAM" id="SSF48576">
    <property type="entry name" value="Terpenoid synthases"/>
    <property type="match status" value="1"/>
</dbReference>
<organism evidence="2 3">
    <name type="scientific">Plesiocystis pacifica SIR-1</name>
    <dbReference type="NCBI Taxonomy" id="391625"/>
    <lineage>
        <taxon>Bacteria</taxon>
        <taxon>Pseudomonadati</taxon>
        <taxon>Myxococcota</taxon>
        <taxon>Polyangia</taxon>
        <taxon>Nannocystales</taxon>
        <taxon>Nannocystaceae</taxon>
        <taxon>Plesiocystis</taxon>
    </lineage>
</organism>
<proteinExistence type="inferred from homology"/>
<accession>A6GC26</accession>
<dbReference type="AlphaFoldDB" id="A6GC26"/>
<keyword evidence="3" id="KW-1185">Reference proteome</keyword>
<dbReference type="Gene3D" id="1.10.600.10">
    <property type="entry name" value="Farnesyl Diphosphate Synthase"/>
    <property type="match status" value="1"/>
</dbReference>
<evidence type="ECO:0000256" key="1">
    <source>
        <dbReference type="RuleBase" id="RU004466"/>
    </source>
</evidence>
<evidence type="ECO:0000313" key="2">
    <source>
        <dbReference type="EMBL" id="EDM76588.1"/>
    </source>
</evidence>
<evidence type="ECO:0008006" key="4">
    <source>
        <dbReference type="Google" id="ProtNLM"/>
    </source>
</evidence>
<evidence type="ECO:0000313" key="3">
    <source>
        <dbReference type="Proteomes" id="UP000005801"/>
    </source>
</evidence>
<dbReference type="eggNOG" id="COG0142">
    <property type="taxonomic scope" value="Bacteria"/>
</dbReference>
<dbReference type="InterPro" id="IPR008949">
    <property type="entry name" value="Isoprenoid_synthase_dom_sf"/>
</dbReference>
<dbReference type="Pfam" id="PF00348">
    <property type="entry name" value="polyprenyl_synt"/>
    <property type="match status" value="1"/>
</dbReference>
<dbReference type="EMBL" id="ABCS01000062">
    <property type="protein sequence ID" value="EDM76588.1"/>
    <property type="molecule type" value="Genomic_DNA"/>
</dbReference>
<keyword evidence="1" id="KW-0808">Transferase</keyword>
<dbReference type="GO" id="GO:0004659">
    <property type="term" value="F:prenyltransferase activity"/>
    <property type="evidence" value="ECO:0007669"/>
    <property type="project" value="InterPro"/>
</dbReference>
<reference evidence="2 3" key="1">
    <citation type="submission" date="2007-06" db="EMBL/GenBank/DDBJ databases">
        <authorList>
            <person name="Shimkets L."/>
            <person name="Ferriera S."/>
            <person name="Johnson J."/>
            <person name="Kravitz S."/>
            <person name="Beeson K."/>
            <person name="Sutton G."/>
            <person name="Rogers Y.-H."/>
            <person name="Friedman R."/>
            <person name="Frazier M."/>
            <person name="Venter J.C."/>
        </authorList>
    </citation>
    <scope>NUCLEOTIDE SEQUENCE [LARGE SCALE GENOMIC DNA]</scope>
    <source>
        <strain evidence="2 3">SIR-1</strain>
    </source>
</reference>
<dbReference type="InterPro" id="IPR000092">
    <property type="entry name" value="Polyprenyl_synt"/>
</dbReference>
<dbReference type="Proteomes" id="UP000005801">
    <property type="component" value="Unassembled WGS sequence"/>
</dbReference>
<dbReference type="GO" id="GO:0008299">
    <property type="term" value="P:isoprenoid biosynthetic process"/>
    <property type="evidence" value="ECO:0007669"/>
    <property type="project" value="InterPro"/>
</dbReference>
<dbReference type="STRING" id="391625.PPSIR1_24309"/>
<comment type="similarity">
    <text evidence="1">Belongs to the FPP/GGPP synthase family.</text>
</comment>
<comment type="caution">
    <text evidence="2">The sequence shown here is derived from an EMBL/GenBank/DDBJ whole genome shotgun (WGS) entry which is preliminary data.</text>
</comment>
<gene>
    <name evidence="2" type="ORF">PPSIR1_24309</name>
</gene>
<protein>
    <recommendedName>
        <fullName evidence="4">Polyprenyl synthetase</fullName>
    </recommendedName>
</protein>
<name>A6GC26_9BACT</name>